<organism evidence="8 9">
    <name type="scientific">Cyprinus carpio carpio</name>
    <dbReference type="NCBI Taxonomy" id="630221"/>
    <lineage>
        <taxon>Eukaryota</taxon>
        <taxon>Metazoa</taxon>
        <taxon>Chordata</taxon>
        <taxon>Craniata</taxon>
        <taxon>Vertebrata</taxon>
        <taxon>Euteleostomi</taxon>
        <taxon>Actinopterygii</taxon>
        <taxon>Neopterygii</taxon>
        <taxon>Teleostei</taxon>
        <taxon>Ostariophysi</taxon>
        <taxon>Cypriniformes</taxon>
        <taxon>Cyprinidae</taxon>
        <taxon>Cyprininae</taxon>
        <taxon>Cyprinus</taxon>
    </lineage>
</organism>
<accession>A0A9J8BTT9</accession>
<dbReference type="Gene3D" id="3.30.160.60">
    <property type="entry name" value="Classic Zinc Finger"/>
    <property type="match status" value="1"/>
</dbReference>
<feature type="domain" description="RING-type" evidence="6">
    <location>
        <begin position="19"/>
        <end position="59"/>
    </location>
</feature>
<evidence type="ECO:0000259" key="7">
    <source>
        <dbReference type="PROSITE" id="PS50119"/>
    </source>
</evidence>
<sequence>MDLEKNVELRSFSEVDLRCPLCHHIFINPVLLSCSHNVCEYCVRRFWEDKACKVCPVCQRRISMDFPPVNLALRNWCETFTQEKRQKSSSGICSAHKEKLKLFCLDDQEPVCLVCRDSKLHTNHRFSPVDEAVIDNKETLKTALKPLQEILRKFENVKQSMDQTSQDIKIKAQQTETQIKAEFEELHRLLRDEEAIRVTALREEEKQRSQMMKQKIDETSRQISSLSSTIRDVEEQMEDDDVSFLQNFKSTLQRTQCQLLNPEKNSVMIDFSNHLGNLKLNVLTKLQKKFDKKEGLYLPLGLRGTYVKQKCVTAFGVKNPENSMRQQHQKGLYLPLGLRGTYVKEECVTAFGVKNPENSMRQQHQSKTIYKTDYSDMSITPSERGLSVSVECGPTTDDSVKVFENRTTQKCVTMSDLDSE</sequence>
<protein>
    <submittedName>
        <fullName evidence="8">Uncharacterized protein</fullName>
    </submittedName>
</protein>
<feature type="coiled-coil region" evidence="5">
    <location>
        <begin position="147"/>
        <end position="236"/>
    </location>
</feature>
<dbReference type="PROSITE" id="PS50119">
    <property type="entry name" value="ZF_BBOX"/>
    <property type="match status" value="1"/>
</dbReference>
<evidence type="ECO:0000256" key="1">
    <source>
        <dbReference type="ARBA" id="ARBA00022723"/>
    </source>
</evidence>
<keyword evidence="3" id="KW-0862">Zinc</keyword>
<proteinExistence type="predicted"/>
<dbReference type="PROSITE" id="PS51257">
    <property type="entry name" value="PROKAR_LIPOPROTEIN"/>
    <property type="match status" value="1"/>
</dbReference>
<dbReference type="SMART" id="SM00336">
    <property type="entry name" value="BBOX"/>
    <property type="match status" value="1"/>
</dbReference>
<dbReference type="InterPro" id="IPR017907">
    <property type="entry name" value="Znf_RING_CS"/>
</dbReference>
<dbReference type="SMART" id="SM00184">
    <property type="entry name" value="RING"/>
    <property type="match status" value="1"/>
</dbReference>
<keyword evidence="5" id="KW-0175">Coiled coil</keyword>
<evidence type="ECO:0000256" key="2">
    <source>
        <dbReference type="ARBA" id="ARBA00022771"/>
    </source>
</evidence>
<dbReference type="Ensembl" id="ENSCCRT00000157020.1">
    <property type="protein sequence ID" value="ENSCCRP00000157691.1"/>
    <property type="gene ID" value="ENSCCRG00000066591.1"/>
</dbReference>
<evidence type="ECO:0000256" key="3">
    <source>
        <dbReference type="ARBA" id="ARBA00022833"/>
    </source>
</evidence>
<reference evidence="8" key="2">
    <citation type="submission" date="2025-09" db="UniProtKB">
        <authorList>
            <consortium name="Ensembl"/>
        </authorList>
    </citation>
    <scope>IDENTIFICATION</scope>
</reference>
<dbReference type="AlphaFoldDB" id="A0A9J8BTT9"/>
<reference evidence="8" key="1">
    <citation type="submission" date="2025-08" db="UniProtKB">
        <authorList>
            <consortium name="Ensembl"/>
        </authorList>
    </citation>
    <scope>IDENTIFICATION</scope>
</reference>
<dbReference type="SUPFAM" id="SSF57850">
    <property type="entry name" value="RING/U-box"/>
    <property type="match status" value="1"/>
</dbReference>
<dbReference type="GO" id="GO:0008270">
    <property type="term" value="F:zinc ion binding"/>
    <property type="evidence" value="ECO:0007669"/>
    <property type="project" value="UniProtKB-KW"/>
</dbReference>
<dbReference type="PANTHER" id="PTHR24103">
    <property type="entry name" value="E3 UBIQUITIN-PROTEIN LIGASE TRIM"/>
    <property type="match status" value="1"/>
</dbReference>
<evidence type="ECO:0000256" key="5">
    <source>
        <dbReference type="SAM" id="Coils"/>
    </source>
</evidence>
<evidence type="ECO:0000256" key="4">
    <source>
        <dbReference type="PROSITE-ProRule" id="PRU00024"/>
    </source>
</evidence>
<dbReference type="CDD" id="cd19800">
    <property type="entry name" value="Bbox2_xNF7-like"/>
    <property type="match status" value="1"/>
</dbReference>
<dbReference type="InterPro" id="IPR013083">
    <property type="entry name" value="Znf_RING/FYVE/PHD"/>
</dbReference>
<dbReference type="PROSITE" id="PS00518">
    <property type="entry name" value="ZF_RING_1"/>
    <property type="match status" value="1"/>
</dbReference>
<dbReference type="InterPro" id="IPR000315">
    <property type="entry name" value="Znf_B-box"/>
</dbReference>
<dbReference type="Pfam" id="PF00643">
    <property type="entry name" value="zf-B_box"/>
    <property type="match status" value="1"/>
</dbReference>
<evidence type="ECO:0000313" key="8">
    <source>
        <dbReference type="Ensembl" id="ENSCCRP00000157691.1"/>
    </source>
</evidence>
<dbReference type="PROSITE" id="PS50089">
    <property type="entry name" value="ZF_RING_2"/>
    <property type="match status" value="1"/>
</dbReference>
<dbReference type="InterPro" id="IPR001841">
    <property type="entry name" value="Znf_RING"/>
</dbReference>
<feature type="domain" description="B box-type" evidence="7">
    <location>
        <begin position="88"/>
        <end position="129"/>
    </location>
</feature>
<name>A0A9J8BTT9_CYPCA</name>
<evidence type="ECO:0000259" key="6">
    <source>
        <dbReference type="PROSITE" id="PS50089"/>
    </source>
</evidence>
<evidence type="ECO:0000313" key="9">
    <source>
        <dbReference type="Proteomes" id="UP001108240"/>
    </source>
</evidence>
<dbReference type="Proteomes" id="UP001108240">
    <property type="component" value="Unplaced"/>
</dbReference>
<dbReference type="SUPFAM" id="SSF57845">
    <property type="entry name" value="B-box zinc-binding domain"/>
    <property type="match status" value="1"/>
</dbReference>
<keyword evidence="9" id="KW-1185">Reference proteome</keyword>
<keyword evidence="2 4" id="KW-0863">Zinc-finger</keyword>
<keyword evidence="1" id="KW-0479">Metal-binding</keyword>
<dbReference type="GeneTree" id="ENSGT00970000193381"/>
<dbReference type="InterPro" id="IPR050143">
    <property type="entry name" value="TRIM/RBCC"/>
</dbReference>
<dbReference type="Gene3D" id="3.30.40.10">
    <property type="entry name" value="Zinc/RING finger domain, C3HC4 (zinc finger)"/>
    <property type="match status" value="1"/>
</dbReference>